<dbReference type="Pfam" id="PF10708">
    <property type="entry name" value="DUF2510"/>
    <property type="match status" value="1"/>
</dbReference>
<dbReference type="Proteomes" id="UP000465241">
    <property type="component" value="Unassembled WGS sequence"/>
</dbReference>
<name>A0A7I9WLA5_9MYCO</name>
<dbReference type="InterPro" id="IPR018929">
    <property type="entry name" value="DUF2510"/>
</dbReference>
<comment type="caution">
    <text evidence="3">The sequence shown here is derived from an EMBL/GenBank/DDBJ whole genome shotgun (WGS) entry which is preliminary data.</text>
</comment>
<keyword evidence="1" id="KW-1133">Transmembrane helix</keyword>
<evidence type="ECO:0000259" key="2">
    <source>
        <dbReference type="Pfam" id="PF10708"/>
    </source>
</evidence>
<evidence type="ECO:0000313" key="4">
    <source>
        <dbReference type="Proteomes" id="UP000465241"/>
    </source>
</evidence>
<feature type="domain" description="DUF2510" evidence="2">
    <location>
        <begin position="8"/>
        <end position="38"/>
    </location>
</feature>
<organism evidence="3 4">
    <name type="scientific">Mycolicibacterium murale</name>
    <dbReference type="NCBI Taxonomy" id="182220"/>
    <lineage>
        <taxon>Bacteria</taxon>
        <taxon>Bacillati</taxon>
        <taxon>Actinomycetota</taxon>
        <taxon>Actinomycetes</taxon>
        <taxon>Mycobacteriales</taxon>
        <taxon>Mycobacteriaceae</taxon>
        <taxon>Mycolicibacterium</taxon>
    </lineage>
</organism>
<evidence type="ECO:0000256" key="1">
    <source>
        <dbReference type="SAM" id="Phobius"/>
    </source>
</evidence>
<proteinExistence type="predicted"/>
<sequence>MTGPSAPAGWYPDPASNGQLYWDGRVWAPAPTAPRPPKKSNSGKIAAGVVAAVVAFLMIGNLGDDKEADASSAPAA</sequence>
<dbReference type="RefSeq" id="WP_246243849.1">
    <property type="nucleotide sequence ID" value="NZ_BAAAMC010000056.1"/>
</dbReference>
<dbReference type="AlphaFoldDB" id="A0A7I9WLA5"/>
<keyword evidence="4" id="KW-1185">Reference proteome</keyword>
<evidence type="ECO:0000313" key="3">
    <source>
        <dbReference type="EMBL" id="GFG58525.1"/>
    </source>
</evidence>
<accession>A0A7I9WLA5</accession>
<feature type="transmembrane region" description="Helical" evidence="1">
    <location>
        <begin position="45"/>
        <end position="63"/>
    </location>
</feature>
<gene>
    <name evidence="3" type="ORF">MMUR_26610</name>
</gene>
<dbReference type="EMBL" id="BLKT01000003">
    <property type="protein sequence ID" value="GFG58525.1"/>
    <property type="molecule type" value="Genomic_DNA"/>
</dbReference>
<keyword evidence="1" id="KW-0812">Transmembrane</keyword>
<reference evidence="3 4" key="1">
    <citation type="journal article" date="2019" name="Emerg. Microbes Infect.">
        <title>Comprehensive subspecies identification of 175 nontuberculous mycobacteria species based on 7547 genomic profiles.</title>
        <authorList>
            <person name="Matsumoto Y."/>
            <person name="Kinjo T."/>
            <person name="Motooka D."/>
            <person name="Nabeya D."/>
            <person name="Jung N."/>
            <person name="Uechi K."/>
            <person name="Horii T."/>
            <person name="Iida T."/>
            <person name="Fujita J."/>
            <person name="Nakamura S."/>
        </authorList>
    </citation>
    <scope>NUCLEOTIDE SEQUENCE [LARGE SCALE GENOMIC DNA]</scope>
    <source>
        <strain evidence="3 4">JCM 13392</strain>
    </source>
</reference>
<protein>
    <recommendedName>
        <fullName evidence="2">DUF2510 domain-containing protein</fullName>
    </recommendedName>
</protein>
<keyword evidence="1" id="KW-0472">Membrane</keyword>